<gene>
    <name evidence="2" type="ORF">QOZ93_002086</name>
</gene>
<feature type="transmembrane region" description="Helical" evidence="1">
    <location>
        <begin position="69"/>
        <end position="87"/>
    </location>
</feature>
<accession>A0ABU0JW23</accession>
<dbReference type="EMBL" id="JAUSWN010000017">
    <property type="protein sequence ID" value="MDQ0480338.1"/>
    <property type="molecule type" value="Genomic_DNA"/>
</dbReference>
<keyword evidence="1" id="KW-0812">Transmembrane</keyword>
<keyword evidence="3" id="KW-1185">Reference proteome</keyword>
<feature type="transmembrane region" description="Helical" evidence="1">
    <location>
        <begin position="35"/>
        <end position="57"/>
    </location>
</feature>
<feature type="transmembrane region" description="Helical" evidence="1">
    <location>
        <begin position="12"/>
        <end position="29"/>
    </location>
</feature>
<name>A0ABU0JW23_HATLI</name>
<proteinExistence type="predicted"/>
<dbReference type="RefSeq" id="WP_307356268.1">
    <property type="nucleotide sequence ID" value="NZ_BAAACJ010000013.1"/>
</dbReference>
<evidence type="ECO:0000313" key="2">
    <source>
        <dbReference type="EMBL" id="MDQ0480338.1"/>
    </source>
</evidence>
<dbReference type="Proteomes" id="UP001224418">
    <property type="component" value="Unassembled WGS sequence"/>
</dbReference>
<keyword evidence="1" id="KW-1133">Transmembrane helix</keyword>
<protein>
    <submittedName>
        <fullName evidence="2">Uncharacterized protein</fullName>
    </submittedName>
</protein>
<comment type="caution">
    <text evidence="2">The sequence shown here is derived from an EMBL/GenBank/DDBJ whole genome shotgun (WGS) entry which is preliminary data.</text>
</comment>
<evidence type="ECO:0000313" key="3">
    <source>
        <dbReference type="Proteomes" id="UP001224418"/>
    </source>
</evidence>
<keyword evidence="1" id="KW-0472">Membrane</keyword>
<organism evidence="2 3">
    <name type="scientific">Hathewaya limosa</name>
    <name type="common">Clostridium limosum</name>
    <dbReference type="NCBI Taxonomy" id="1536"/>
    <lineage>
        <taxon>Bacteria</taxon>
        <taxon>Bacillati</taxon>
        <taxon>Bacillota</taxon>
        <taxon>Clostridia</taxon>
        <taxon>Eubacteriales</taxon>
        <taxon>Clostridiaceae</taxon>
        <taxon>Hathewaya</taxon>
    </lineage>
</organism>
<sequence length="88" mass="10260">MNKEIFLKVMSYILPIVLLIVTIVNYIYGLSGKEFLLNPSFVAIFCIIFYLFMNHLTKDTSKFDKVKKLNLLSFLLYSLFELVVLILS</sequence>
<evidence type="ECO:0000256" key="1">
    <source>
        <dbReference type="SAM" id="Phobius"/>
    </source>
</evidence>
<reference evidence="2 3" key="1">
    <citation type="submission" date="2023-07" db="EMBL/GenBank/DDBJ databases">
        <title>Genomic Encyclopedia of Type Strains, Phase IV (KMG-IV): sequencing the most valuable type-strain genomes for metagenomic binning, comparative biology and taxonomic classification.</title>
        <authorList>
            <person name="Goeker M."/>
        </authorList>
    </citation>
    <scope>NUCLEOTIDE SEQUENCE [LARGE SCALE GENOMIC DNA]</scope>
    <source>
        <strain evidence="2 3">DSM 1400</strain>
    </source>
</reference>